<evidence type="ECO:0000313" key="2">
    <source>
        <dbReference type="EMBL" id="TPV33781.1"/>
    </source>
</evidence>
<feature type="transmembrane region" description="Helical" evidence="1">
    <location>
        <begin position="86"/>
        <end position="107"/>
    </location>
</feature>
<feature type="transmembrane region" description="Helical" evidence="1">
    <location>
        <begin position="211"/>
        <end position="234"/>
    </location>
</feature>
<keyword evidence="1" id="KW-1133">Transmembrane helix</keyword>
<gene>
    <name evidence="2" type="ORF">FJ651_06390</name>
</gene>
<dbReference type="EMBL" id="VHIQ01000003">
    <property type="protein sequence ID" value="TPV33781.1"/>
    <property type="molecule type" value="Genomic_DNA"/>
</dbReference>
<reference evidence="2 3" key="1">
    <citation type="submission" date="2019-06" db="EMBL/GenBank/DDBJ databases">
        <title>Flavobacteriaceae Paucihalobacterium erythroidium CWB-1, complete genome.</title>
        <authorList>
            <person name="Wu S."/>
        </authorList>
    </citation>
    <scope>NUCLEOTIDE SEQUENCE [LARGE SCALE GENOMIC DNA]</scope>
    <source>
        <strain evidence="2 3">CWB-1</strain>
    </source>
</reference>
<proteinExistence type="predicted"/>
<feature type="transmembrane region" description="Helical" evidence="1">
    <location>
        <begin position="58"/>
        <end position="74"/>
    </location>
</feature>
<dbReference type="Proteomes" id="UP000317332">
    <property type="component" value="Unassembled WGS sequence"/>
</dbReference>
<evidence type="ECO:0000313" key="3">
    <source>
        <dbReference type="Proteomes" id="UP000317332"/>
    </source>
</evidence>
<dbReference type="InterPro" id="IPR021737">
    <property type="entry name" value="Phage_phiKZ_Orf197"/>
</dbReference>
<keyword evidence="1" id="KW-0812">Transmembrane</keyword>
<name>A0A506PJ09_9FLAO</name>
<dbReference type="OrthoDB" id="8536716at2"/>
<evidence type="ECO:0000256" key="1">
    <source>
        <dbReference type="SAM" id="Phobius"/>
    </source>
</evidence>
<feature type="transmembrane region" description="Helical" evidence="1">
    <location>
        <begin position="119"/>
        <end position="143"/>
    </location>
</feature>
<dbReference type="RefSeq" id="WP_140989647.1">
    <property type="nucleotide sequence ID" value="NZ_VHIQ01000003.1"/>
</dbReference>
<protein>
    <submittedName>
        <fullName evidence="2">DUF3307 domain-containing protein</fullName>
    </submittedName>
</protein>
<accession>A0A506PJ09</accession>
<keyword evidence="1" id="KW-0472">Membrane</keyword>
<dbReference type="Pfam" id="PF11750">
    <property type="entry name" value="DUF3307"/>
    <property type="match status" value="1"/>
</dbReference>
<dbReference type="AlphaFoldDB" id="A0A506PJ09"/>
<keyword evidence="3" id="KW-1185">Reference proteome</keyword>
<sequence>MMVLIKLLMAHLIGDFFLQPKSWVEEKEARKLKSTKLYIHTAVHIALMFLLLFDLSYWRLILIIGVLHFIIDAFKLTLQKKKTKRFYFFADQILHLLTIFGTYSLLYPDNINLNFEVNAFHLMFLLAVLFLSYPTSIIMKVIFSKWNLSKIVSEKESLEDAGTYIGILERLLVFIFVVLDQWEAVGFLITAKSVFRFGDLSAAKERKLTEYVLIGTLISFGIAIIIGLIFKLMLNYV</sequence>
<organism evidence="2 3">
    <name type="scientific">Paucihalobacter ruber</name>
    <dbReference type="NCBI Taxonomy" id="2567861"/>
    <lineage>
        <taxon>Bacteria</taxon>
        <taxon>Pseudomonadati</taxon>
        <taxon>Bacteroidota</taxon>
        <taxon>Flavobacteriia</taxon>
        <taxon>Flavobacteriales</taxon>
        <taxon>Flavobacteriaceae</taxon>
        <taxon>Paucihalobacter</taxon>
    </lineage>
</organism>
<comment type="caution">
    <text evidence="2">The sequence shown here is derived from an EMBL/GenBank/DDBJ whole genome shotgun (WGS) entry which is preliminary data.</text>
</comment>